<feature type="compositionally biased region" description="Basic and acidic residues" evidence="1">
    <location>
        <begin position="242"/>
        <end position="262"/>
    </location>
</feature>
<dbReference type="AlphaFoldDB" id="B7FUX8"/>
<feature type="compositionally biased region" description="Basic and acidic residues" evidence="1">
    <location>
        <begin position="152"/>
        <end position="186"/>
    </location>
</feature>
<evidence type="ECO:0000256" key="1">
    <source>
        <dbReference type="SAM" id="MobiDB-lite"/>
    </source>
</evidence>
<protein>
    <submittedName>
        <fullName evidence="2">Uncharacterized protein</fullName>
    </submittedName>
</protein>
<dbReference type="Proteomes" id="UP000000759">
    <property type="component" value="Chromosome 4"/>
</dbReference>
<feature type="region of interest" description="Disordered" evidence="1">
    <location>
        <begin position="378"/>
        <end position="426"/>
    </location>
</feature>
<dbReference type="STRING" id="556484.B7FUX8"/>
<reference evidence="2 3" key="1">
    <citation type="journal article" date="2008" name="Nature">
        <title>The Phaeodactylum genome reveals the evolutionary history of diatom genomes.</title>
        <authorList>
            <person name="Bowler C."/>
            <person name="Allen A.E."/>
            <person name="Badger J.H."/>
            <person name="Grimwood J."/>
            <person name="Jabbari K."/>
            <person name="Kuo A."/>
            <person name="Maheswari U."/>
            <person name="Martens C."/>
            <person name="Maumus F."/>
            <person name="Otillar R.P."/>
            <person name="Rayko E."/>
            <person name="Salamov A."/>
            <person name="Vandepoele K."/>
            <person name="Beszteri B."/>
            <person name="Gruber A."/>
            <person name="Heijde M."/>
            <person name="Katinka M."/>
            <person name="Mock T."/>
            <person name="Valentin K."/>
            <person name="Verret F."/>
            <person name="Berges J.A."/>
            <person name="Brownlee C."/>
            <person name="Cadoret J.P."/>
            <person name="Chiovitti A."/>
            <person name="Choi C.J."/>
            <person name="Coesel S."/>
            <person name="De Martino A."/>
            <person name="Detter J.C."/>
            <person name="Durkin C."/>
            <person name="Falciatore A."/>
            <person name="Fournet J."/>
            <person name="Haruta M."/>
            <person name="Huysman M.J."/>
            <person name="Jenkins B.D."/>
            <person name="Jiroutova K."/>
            <person name="Jorgensen R.E."/>
            <person name="Joubert Y."/>
            <person name="Kaplan A."/>
            <person name="Kroger N."/>
            <person name="Kroth P.G."/>
            <person name="La Roche J."/>
            <person name="Lindquist E."/>
            <person name="Lommer M."/>
            <person name="Martin-Jezequel V."/>
            <person name="Lopez P.J."/>
            <person name="Lucas S."/>
            <person name="Mangogna M."/>
            <person name="McGinnis K."/>
            <person name="Medlin L.K."/>
            <person name="Montsant A."/>
            <person name="Oudot-Le Secq M.P."/>
            <person name="Napoli C."/>
            <person name="Obornik M."/>
            <person name="Parker M.S."/>
            <person name="Petit J.L."/>
            <person name="Porcel B.M."/>
            <person name="Poulsen N."/>
            <person name="Robison M."/>
            <person name="Rychlewski L."/>
            <person name="Rynearson T.A."/>
            <person name="Schmutz J."/>
            <person name="Shapiro H."/>
            <person name="Siaut M."/>
            <person name="Stanley M."/>
            <person name="Sussman M.R."/>
            <person name="Taylor A.R."/>
            <person name="Vardi A."/>
            <person name="von Dassow P."/>
            <person name="Vyverman W."/>
            <person name="Willis A."/>
            <person name="Wyrwicz L.S."/>
            <person name="Rokhsar D.S."/>
            <person name="Weissenbach J."/>
            <person name="Armbrust E.V."/>
            <person name="Green B.R."/>
            <person name="Van de Peer Y."/>
            <person name="Grigoriev I.V."/>
        </authorList>
    </citation>
    <scope>NUCLEOTIDE SEQUENCE [LARGE SCALE GENOMIC DNA]</scope>
    <source>
        <strain evidence="2 3">CCAP 1055/1</strain>
    </source>
</reference>
<name>B7FUX8_PHATC</name>
<feature type="compositionally biased region" description="Low complexity" evidence="1">
    <location>
        <begin position="215"/>
        <end position="229"/>
    </location>
</feature>
<evidence type="ECO:0000313" key="2">
    <source>
        <dbReference type="EMBL" id="EEC50339.1"/>
    </source>
</evidence>
<reference evidence="3" key="2">
    <citation type="submission" date="2008-08" db="EMBL/GenBank/DDBJ databases">
        <authorList>
            <consortium name="Diatom Consortium"/>
            <person name="Grigoriev I."/>
            <person name="Grimwood J."/>
            <person name="Kuo A."/>
            <person name="Otillar R.P."/>
            <person name="Salamov A."/>
            <person name="Detter J.C."/>
            <person name="Lindquist E."/>
            <person name="Shapiro H."/>
            <person name="Lucas S."/>
            <person name="Glavina del Rio T."/>
            <person name="Pitluck S."/>
            <person name="Rokhsar D."/>
            <person name="Bowler C."/>
        </authorList>
    </citation>
    <scope>GENOME REANNOTATION</scope>
    <source>
        <strain evidence="3">CCAP 1055/1</strain>
    </source>
</reference>
<feature type="region of interest" description="Disordered" evidence="1">
    <location>
        <begin position="201"/>
        <end position="311"/>
    </location>
</feature>
<dbReference type="InParanoid" id="B7FUX8"/>
<proteinExistence type="predicted"/>
<gene>
    <name evidence="2" type="ORF">PHATRDRAFT_44687</name>
</gene>
<accession>B7FUX8</accession>
<dbReference type="PANTHER" id="PTHR13237:SF9">
    <property type="entry name" value="NEUROGUIDIN"/>
    <property type="match status" value="1"/>
</dbReference>
<dbReference type="OrthoDB" id="203440at2759"/>
<dbReference type="GeneID" id="7197921"/>
<keyword evidence="3" id="KW-1185">Reference proteome</keyword>
<evidence type="ECO:0000313" key="3">
    <source>
        <dbReference type="Proteomes" id="UP000000759"/>
    </source>
</evidence>
<dbReference type="PANTHER" id="PTHR13237">
    <property type="entry name" value="SOMETHING ABOUT SILENCING PROTEIN 10-RELATED"/>
    <property type="match status" value="1"/>
</dbReference>
<sequence length="426" mass="47881">MAGSQASPPSESALLQGLIETSRKVEASLLPAIHAHHTTPDQFHPSQGLDFLDARNTVLLSYLIERTLALRHRLVESPTMYDGDNVNALHQHQHRLRLVTTVLDKTRGLDQKLRYQIDKLLAKAAQDDTVDHPNDSNNDNAMGPEDPLQFRPRVEDDSDDSNRDSPDDGSIHSDNDNHNVDDRIHSDDDDDLAAARRTLAVAQTKSHKNSRTTDPDQTSNNNNDSTGTGVYQAPRVAAVPYTHDRVDRDAQRTQRDRQRQRASELAQTLREQYGDAPEQQDVHGGTELGRQREAARRHASRQAEQTRFEEDTMVRLTTTRKQKKERQRLMRDETSNLGAIADLGNLVRDSTSAWGRDRNVEEPVDDILGYERHANGKRRRKMIDRDGRAVTDQSAKSKIVDAKNSLQSALYGGGPRTGKKGKKGKR</sequence>
<dbReference type="GO" id="GO:0032040">
    <property type="term" value="C:small-subunit processome"/>
    <property type="evidence" value="ECO:0007669"/>
    <property type="project" value="TreeGrafter"/>
</dbReference>
<dbReference type="PaxDb" id="2850-Phatr44687"/>
<dbReference type="KEGG" id="pti:PHATRDRAFT_44687"/>
<dbReference type="EMBL" id="CM000607">
    <property type="protein sequence ID" value="EEC50339.1"/>
    <property type="molecule type" value="Genomic_DNA"/>
</dbReference>
<dbReference type="HOGENOM" id="CLU_644758_0_0_1"/>
<dbReference type="eggNOG" id="KOG3117">
    <property type="taxonomic scope" value="Eukaryota"/>
</dbReference>
<feature type="region of interest" description="Disordered" evidence="1">
    <location>
        <begin position="126"/>
        <end position="187"/>
    </location>
</feature>
<dbReference type="GO" id="GO:0000462">
    <property type="term" value="P:maturation of SSU-rRNA from tricistronic rRNA transcript (SSU-rRNA, 5.8S rRNA, LSU-rRNA)"/>
    <property type="evidence" value="ECO:0007669"/>
    <property type="project" value="TreeGrafter"/>
</dbReference>
<organism evidence="2 3">
    <name type="scientific">Phaeodactylum tricornutum (strain CCAP 1055/1)</name>
    <dbReference type="NCBI Taxonomy" id="556484"/>
    <lineage>
        <taxon>Eukaryota</taxon>
        <taxon>Sar</taxon>
        <taxon>Stramenopiles</taxon>
        <taxon>Ochrophyta</taxon>
        <taxon>Bacillariophyta</taxon>
        <taxon>Bacillariophyceae</taxon>
        <taxon>Bacillariophycidae</taxon>
        <taxon>Naviculales</taxon>
        <taxon>Phaeodactylaceae</taxon>
        <taxon>Phaeodactylum</taxon>
    </lineage>
</organism>
<dbReference type="OMA" id="RHTKSER"/>
<feature type="compositionally biased region" description="Basic residues" evidence="1">
    <location>
        <begin position="417"/>
        <end position="426"/>
    </location>
</feature>
<dbReference type="RefSeq" id="XP_002178674.1">
    <property type="nucleotide sequence ID" value="XM_002178638.1"/>
</dbReference>